<dbReference type="EMBL" id="JARJFB010000199">
    <property type="protein sequence ID" value="MEA0971639.1"/>
    <property type="molecule type" value="Genomic_DNA"/>
</dbReference>
<comment type="caution">
    <text evidence="1">The sequence shown here is derived from an EMBL/GenBank/DDBJ whole genome shotgun (WGS) entry which is preliminary data.</text>
</comment>
<gene>
    <name evidence="1" type="ORF">Megvenef_01623</name>
</gene>
<keyword evidence="2" id="KW-1185">Reference proteome</keyword>
<organism evidence="1 2">
    <name type="scientific">Candidatus Megaera venefica</name>
    <dbReference type="NCBI Taxonomy" id="2055910"/>
    <lineage>
        <taxon>Bacteria</taxon>
        <taxon>Pseudomonadati</taxon>
        <taxon>Pseudomonadota</taxon>
        <taxon>Alphaproteobacteria</taxon>
        <taxon>Rickettsiales</taxon>
        <taxon>Rickettsiaceae</taxon>
        <taxon>Candidatus Megaera</taxon>
    </lineage>
</organism>
<evidence type="ECO:0000313" key="2">
    <source>
        <dbReference type="Proteomes" id="UP001291687"/>
    </source>
</evidence>
<evidence type="ECO:0000313" key="1">
    <source>
        <dbReference type="EMBL" id="MEA0971639.1"/>
    </source>
</evidence>
<dbReference type="Proteomes" id="UP001291687">
    <property type="component" value="Unassembled WGS sequence"/>
</dbReference>
<name>A0ABU5NEQ0_9RICK</name>
<reference evidence="1 2" key="1">
    <citation type="submission" date="2023-03" db="EMBL/GenBank/DDBJ databases">
        <title>Host association and intracellularity evolved multiple times independently in the Rickettsiales.</title>
        <authorList>
            <person name="Castelli M."/>
            <person name="Nardi T."/>
            <person name="Gammuto L."/>
            <person name="Bellinzona G."/>
            <person name="Sabaneyeva E."/>
            <person name="Potekhin A."/>
            <person name="Serra V."/>
            <person name="Petroni G."/>
            <person name="Sassera D."/>
        </authorList>
    </citation>
    <scope>NUCLEOTIDE SEQUENCE [LARGE SCALE GENOMIC DNA]</scope>
    <source>
        <strain evidence="1 2">Sr 2-6</strain>
    </source>
</reference>
<accession>A0ABU5NEQ0</accession>
<sequence>MNYPPSFLSALLAQTKLRFSGNNSGGSTAQCSVISTNHCNNTKTNNSNISEIPTFHKVKEEEQYTDYGLPLSEVVATFARRAKSVYESLLVSSRGQITLEKADEYEIPYDPHSINFLELFDKVEEFELTIAKANEYGIDWKNFGYDLLGIEQEISEAIAEENSYRKYAYLEFMATRGV</sequence>
<proteinExistence type="predicted"/>
<protein>
    <submittedName>
        <fullName evidence="1">Uncharacterized protein</fullName>
    </submittedName>
</protein>